<evidence type="ECO:0000313" key="1">
    <source>
        <dbReference type="EMBL" id="MBI6871381.1"/>
    </source>
</evidence>
<reference evidence="1" key="1">
    <citation type="submission" date="2020-12" db="EMBL/GenBank/DDBJ databases">
        <title>Clostridium thailandense sp. nov., a novel acetogenic bacterium isolated from peat land soil in Thailand.</title>
        <authorList>
            <person name="Chaikitkaew S."/>
            <person name="Birkeland N.K."/>
        </authorList>
    </citation>
    <scope>NUCLEOTIDE SEQUENCE</scope>
    <source>
        <strain evidence="1">DSM 17425</strain>
    </source>
</reference>
<dbReference type="RefSeq" id="WP_211140842.1">
    <property type="nucleotide sequence ID" value="NZ_JAEEGB010000003.1"/>
</dbReference>
<proteinExistence type="predicted"/>
<name>A0A934M4W3_9CLOT</name>
<dbReference type="Proteomes" id="UP000622687">
    <property type="component" value="Unassembled WGS sequence"/>
</dbReference>
<accession>A0A934M4W3</accession>
<protein>
    <submittedName>
        <fullName evidence="1">Uncharacterized protein</fullName>
    </submittedName>
</protein>
<gene>
    <name evidence="1" type="ORF">I6U51_01505</name>
</gene>
<dbReference type="EMBL" id="JAEEGB010000003">
    <property type="protein sequence ID" value="MBI6871381.1"/>
    <property type="molecule type" value="Genomic_DNA"/>
</dbReference>
<keyword evidence="2" id="KW-1185">Reference proteome</keyword>
<sequence length="131" mass="15565">MENCLSTTKTFYKDIEEYKNDIDNVIQNMIYNKERLVFAIVAEKSGVTRFVIRRYPELRNYILHKMVHYKEIHVINQKIDRAVAGLLRSNKSITFMAIVNKCKFNSDIIYRNQYIKDKIKSVIADNIQKNI</sequence>
<evidence type="ECO:0000313" key="2">
    <source>
        <dbReference type="Proteomes" id="UP000622687"/>
    </source>
</evidence>
<comment type="caution">
    <text evidence="1">The sequence shown here is derived from an EMBL/GenBank/DDBJ whole genome shotgun (WGS) entry which is preliminary data.</text>
</comment>
<dbReference type="AlphaFoldDB" id="A0A934M4W3"/>
<organism evidence="1 2">
    <name type="scientific">Clostridium aciditolerans</name>
    <dbReference type="NCBI Taxonomy" id="339861"/>
    <lineage>
        <taxon>Bacteria</taxon>
        <taxon>Bacillati</taxon>
        <taxon>Bacillota</taxon>
        <taxon>Clostridia</taxon>
        <taxon>Eubacteriales</taxon>
        <taxon>Clostridiaceae</taxon>
        <taxon>Clostridium</taxon>
    </lineage>
</organism>